<gene>
    <name evidence="2" type="ORF">ACFQ38_12855</name>
</gene>
<evidence type="ECO:0000259" key="1">
    <source>
        <dbReference type="Pfam" id="PF00485"/>
    </source>
</evidence>
<name>A0ABW3TZ45_9BACL</name>
<organism evidence="2 3">
    <name type="scientific">Sporosarcina contaminans</name>
    <dbReference type="NCBI Taxonomy" id="633403"/>
    <lineage>
        <taxon>Bacteria</taxon>
        <taxon>Bacillati</taxon>
        <taxon>Bacillota</taxon>
        <taxon>Bacilli</taxon>
        <taxon>Bacillales</taxon>
        <taxon>Caryophanaceae</taxon>
        <taxon>Sporosarcina</taxon>
    </lineage>
</organism>
<evidence type="ECO:0000313" key="2">
    <source>
        <dbReference type="EMBL" id="MFD1205980.1"/>
    </source>
</evidence>
<dbReference type="Pfam" id="PF00485">
    <property type="entry name" value="PRK"/>
    <property type="match status" value="1"/>
</dbReference>
<keyword evidence="2" id="KW-0418">Kinase</keyword>
<dbReference type="GO" id="GO:0016301">
    <property type="term" value="F:kinase activity"/>
    <property type="evidence" value="ECO:0007669"/>
    <property type="project" value="UniProtKB-KW"/>
</dbReference>
<reference evidence="3" key="1">
    <citation type="journal article" date="2019" name="Int. J. Syst. Evol. Microbiol.">
        <title>The Global Catalogue of Microorganisms (GCM) 10K type strain sequencing project: providing services to taxonomists for standard genome sequencing and annotation.</title>
        <authorList>
            <consortium name="The Broad Institute Genomics Platform"/>
            <consortium name="The Broad Institute Genome Sequencing Center for Infectious Disease"/>
            <person name="Wu L."/>
            <person name="Ma J."/>
        </authorList>
    </citation>
    <scope>NUCLEOTIDE SEQUENCE [LARGE SCALE GENOMIC DNA]</scope>
    <source>
        <strain evidence="3">CCUG 53915</strain>
    </source>
</reference>
<feature type="domain" description="Phosphoribulokinase/uridine kinase" evidence="1">
    <location>
        <begin position="20"/>
        <end position="200"/>
    </location>
</feature>
<comment type="caution">
    <text evidence="2">The sequence shown here is derived from an EMBL/GenBank/DDBJ whole genome shotgun (WGS) entry which is preliminary data.</text>
</comment>
<evidence type="ECO:0000313" key="3">
    <source>
        <dbReference type="Proteomes" id="UP001597231"/>
    </source>
</evidence>
<dbReference type="RefSeq" id="WP_336823175.1">
    <property type="nucleotide sequence ID" value="NZ_JBHTLT010000104.1"/>
</dbReference>
<sequence>MEKIVKEINHWISQSDQRIIIGISGHGAAGKTTFAKELIKQLSDVNYMNTDPYIVSSEVRRNTMINYTYYSKNYRYKMTACHPSAHHLPSLERDVRMVRNGLDLFSIDTHYAESVLLSSNSRVTIIEGMSVAFIDPNLFDLKLYFYTDEETEFLRRSARDVKERGLDINYLKASHEQRRIQYEVFMHPFSHSFDVIVKTSQGEQIVEKNALKLGEM</sequence>
<accession>A0ABW3TZ45</accession>
<keyword evidence="3" id="KW-1185">Reference proteome</keyword>
<proteinExistence type="predicted"/>
<dbReference type="PANTHER" id="PTHR10285">
    <property type="entry name" value="URIDINE KINASE"/>
    <property type="match status" value="1"/>
</dbReference>
<dbReference type="SUPFAM" id="SSF52540">
    <property type="entry name" value="P-loop containing nucleoside triphosphate hydrolases"/>
    <property type="match status" value="1"/>
</dbReference>
<dbReference type="EMBL" id="JBHTLT010000104">
    <property type="protein sequence ID" value="MFD1205980.1"/>
    <property type="molecule type" value="Genomic_DNA"/>
</dbReference>
<protein>
    <submittedName>
        <fullName evidence="2">Uridine kinase</fullName>
    </submittedName>
</protein>
<dbReference type="InterPro" id="IPR027417">
    <property type="entry name" value="P-loop_NTPase"/>
</dbReference>
<dbReference type="InterPro" id="IPR006083">
    <property type="entry name" value="PRK/URK"/>
</dbReference>
<dbReference type="PRINTS" id="PR00988">
    <property type="entry name" value="URIDINKINASE"/>
</dbReference>
<dbReference type="Proteomes" id="UP001597231">
    <property type="component" value="Unassembled WGS sequence"/>
</dbReference>
<dbReference type="Gene3D" id="3.40.50.300">
    <property type="entry name" value="P-loop containing nucleotide triphosphate hydrolases"/>
    <property type="match status" value="1"/>
</dbReference>
<keyword evidence="2" id="KW-0808">Transferase</keyword>